<name>A0A4R0R0M1_9APHY</name>
<reference evidence="2 3" key="1">
    <citation type="submission" date="2018-11" db="EMBL/GenBank/DDBJ databases">
        <title>Genome assembly of Steccherinum ochraceum LE-BIN_3174, the white-rot fungus of the Steccherinaceae family (The Residual Polyporoid clade, Polyporales, Basidiomycota).</title>
        <authorList>
            <person name="Fedorova T.V."/>
            <person name="Glazunova O.A."/>
            <person name="Landesman E.O."/>
            <person name="Moiseenko K.V."/>
            <person name="Psurtseva N.V."/>
            <person name="Savinova O.S."/>
            <person name="Shakhova N.V."/>
            <person name="Tyazhelova T.V."/>
            <person name="Vasina D.V."/>
        </authorList>
    </citation>
    <scope>NUCLEOTIDE SEQUENCE [LARGE SCALE GENOMIC DNA]</scope>
    <source>
        <strain evidence="2 3">LE-BIN_3174</strain>
    </source>
</reference>
<comment type="caution">
    <text evidence="2">The sequence shown here is derived from an EMBL/GenBank/DDBJ whole genome shotgun (WGS) entry which is preliminary data.</text>
</comment>
<evidence type="ECO:0000256" key="1">
    <source>
        <dbReference type="SAM" id="MobiDB-lite"/>
    </source>
</evidence>
<keyword evidence="3" id="KW-1185">Reference proteome</keyword>
<evidence type="ECO:0000313" key="2">
    <source>
        <dbReference type="EMBL" id="TCD60291.1"/>
    </source>
</evidence>
<feature type="region of interest" description="Disordered" evidence="1">
    <location>
        <begin position="135"/>
        <end position="154"/>
    </location>
</feature>
<gene>
    <name evidence="2" type="ORF">EIP91_010425</name>
</gene>
<dbReference type="Proteomes" id="UP000292702">
    <property type="component" value="Unassembled WGS sequence"/>
</dbReference>
<proteinExistence type="predicted"/>
<dbReference type="EMBL" id="RWJN01000623">
    <property type="protein sequence ID" value="TCD60291.1"/>
    <property type="molecule type" value="Genomic_DNA"/>
</dbReference>
<feature type="region of interest" description="Disordered" evidence="1">
    <location>
        <begin position="62"/>
        <end position="102"/>
    </location>
</feature>
<dbReference type="AlphaFoldDB" id="A0A4R0R0M1"/>
<organism evidence="2 3">
    <name type="scientific">Steccherinum ochraceum</name>
    <dbReference type="NCBI Taxonomy" id="92696"/>
    <lineage>
        <taxon>Eukaryota</taxon>
        <taxon>Fungi</taxon>
        <taxon>Dikarya</taxon>
        <taxon>Basidiomycota</taxon>
        <taxon>Agaricomycotina</taxon>
        <taxon>Agaricomycetes</taxon>
        <taxon>Polyporales</taxon>
        <taxon>Steccherinaceae</taxon>
        <taxon>Steccherinum</taxon>
    </lineage>
</organism>
<feature type="compositionally biased region" description="Basic and acidic residues" evidence="1">
    <location>
        <begin position="223"/>
        <end position="236"/>
    </location>
</feature>
<feature type="region of interest" description="Disordered" evidence="1">
    <location>
        <begin position="170"/>
        <end position="251"/>
    </location>
</feature>
<evidence type="ECO:0000313" key="3">
    <source>
        <dbReference type="Proteomes" id="UP000292702"/>
    </source>
</evidence>
<sequence>MPDVLTTHSTYSDDLRVPERSELSLKTVSALSKHDLTSGSDLDAEQAVLHDGNVGAASSAISPELDAEPVHTANPLPATRTEHPTLNFPGPPSTPSSFDSTPFDVSESRFEYPFPIIAPDPNHYEGPASPAFSGLVSSFSEPPSSPCYSPHGLPRDTAVASSHMYHRLRIRDPPVPPSLANKRRWSSAGTPASPPPQFKSIGRGRNPNVKTQAGHGTVIPRRSSSEEGKVKDDQRRVMFVKSNGDVTPDRT</sequence>
<protein>
    <submittedName>
        <fullName evidence="2">Uncharacterized protein</fullName>
    </submittedName>
</protein>
<accession>A0A4R0R0M1</accession>